<evidence type="ECO:0000256" key="4">
    <source>
        <dbReference type="ARBA" id="ARBA00022989"/>
    </source>
</evidence>
<dbReference type="Pfam" id="PF01925">
    <property type="entry name" value="TauE"/>
    <property type="match status" value="1"/>
</dbReference>
<proteinExistence type="inferred from homology"/>
<protein>
    <recommendedName>
        <fullName evidence="6">Probable membrane transporter protein</fullName>
    </recommendedName>
</protein>
<gene>
    <name evidence="7" type="ORF">GCM10009613_54880</name>
</gene>
<evidence type="ECO:0000256" key="3">
    <source>
        <dbReference type="ARBA" id="ARBA00022692"/>
    </source>
</evidence>
<comment type="subcellular location">
    <subcellularLocation>
        <location evidence="6">Cell membrane</location>
        <topology evidence="6">Multi-pass membrane protein</topology>
    </subcellularLocation>
    <subcellularLocation>
        <location evidence="1">Membrane</location>
        <topology evidence="1">Multi-pass membrane protein</topology>
    </subcellularLocation>
</comment>
<sequence length="246" mass="25006">MGLLGGMIGLGGAEFRLPLLIGIFGFVALHAVIVNKAMSLAVVVTALPARLVAVPYAALAPLWPVAVNLLVGSLIGAWVGASWATRMRTATLYKVLAALLVLMAAALVFTHLDGAPTALALSGPVRIIAGLVAGFGIGVVAAIMGVAGGELLIPTIVLLYGVDIKLAGSLSLAVSLPTMIVAFARYSRDQAFGVLRSNGRLVVAMSAGSVVGTLVGALLLGVIPNIVLIPALALILLVSAVKVWRH</sequence>
<keyword evidence="8" id="KW-1185">Reference proteome</keyword>
<dbReference type="PANTHER" id="PTHR43701">
    <property type="entry name" value="MEMBRANE TRANSPORTER PROTEIN MJ0441-RELATED"/>
    <property type="match status" value="1"/>
</dbReference>
<feature type="transmembrane region" description="Helical" evidence="6">
    <location>
        <begin position="20"/>
        <end position="44"/>
    </location>
</feature>
<keyword evidence="4 6" id="KW-1133">Transmembrane helix</keyword>
<name>A0ABN1YBM9_9PSEU</name>
<feature type="transmembrane region" description="Helical" evidence="6">
    <location>
        <begin position="226"/>
        <end position="244"/>
    </location>
</feature>
<feature type="transmembrane region" description="Helical" evidence="6">
    <location>
        <begin position="56"/>
        <end position="79"/>
    </location>
</feature>
<dbReference type="PANTHER" id="PTHR43701:SF2">
    <property type="entry name" value="MEMBRANE TRANSPORTER PROTEIN YJNA-RELATED"/>
    <property type="match status" value="1"/>
</dbReference>
<keyword evidence="3 6" id="KW-0812">Transmembrane</keyword>
<reference evidence="7 8" key="1">
    <citation type="journal article" date="2019" name="Int. J. Syst. Evol. Microbiol.">
        <title>The Global Catalogue of Microorganisms (GCM) 10K type strain sequencing project: providing services to taxonomists for standard genome sequencing and annotation.</title>
        <authorList>
            <consortium name="The Broad Institute Genomics Platform"/>
            <consortium name="The Broad Institute Genome Sequencing Center for Infectious Disease"/>
            <person name="Wu L."/>
            <person name="Ma J."/>
        </authorList>
    </citation>
    <scope>NUCLEOTIDE SEQUENCE [LARGE SCALE GENOMIC DNA]</scope>
    <source>
        <strain evidence="7 8">JCM 11896</strain>
    </source>
</reference>
<evidence type="ECO:0000256" key="6">
    <source>
        <dbReference type="RuleBase" id="RU363041"/>
    </source>
</evidence>
<accession>A0ABN1YBM9</accession>
<dbReference type="Proteomes" id="UP001501414">
    <property type="component" value="Unassembled WGS sequence"/>
</dbReference>
<evidence type="ECO:0000256" key="2">
    <source>
        <dbReference type="ARBA" id="ARBA00009142"/>
    </source>
</evidence>
<feature type="transmembrane region" description="Helical" evidence="6">
    <location>
        <begin position="124"/>
        <end position="146"/>
    </location>
</feature>
<evidence type="ECO:0000313" key="7">
    <source>
        <dbReference type="EMBL" id="GAA1399398.1"/>
    </source>
</evidence>
<dbReference type="InterPro" id="IPR051598">
    <property type="entry name" value="TSUP/Inactive_protease-like"/>
</dbReference>
<evidence type="ECO:0000256" key="1">
    <source>
        <dbReference type="ARBA" id="ARBA00004141"/>
    </source>
</evidence>
<evidence type="ECO:0000256" key="5">
    <source>
        <dbReference type="ARBA" id="ARBA00023136"/>
    </source>
</evidence>
<dbReference type="InterPro" id="IPR002781">
    <property type="entry name" value="TM_pro_TauE-like"/>
</dbReference>
<comment type="caution">
    <text evidence="7">The sequence shown here is derived from an EMBL/GenBank/DDBJ whole genome shotgun (WGS) entry which is preliminary data.</text>
</comment>
<keyword evidence="5 6" id="KW-0472">Membrane</keyword>
<comment type="similarity">
    <text evidence="2 6">Belongs to the 4-toluene sulfonate uptake permease (TSUP) (TC 2.A.102) family.</text>
</comment>
<keyword evidence="6" id="KW-1003">Cell membrane</keyword>
<dbReference type="EMBL" id="BAAAJK010000048">
    <property type="protein sequence ID" value="GAA1399398.1"/>
    <property type="molecule type" value="Genomic_DNA"/>
</dbReference>
<feature type="transmembrane region" description="Helical" evidence="6">
    <location>
        <begin position="166"/>
        <end position="186"/>
    </location>
</feature>
<feature type="transmembrane region" description="Helical" evidence="6">
    <location>
        <begin position="91"/>
        <end position="112"/>
    </location>
</feature>
<organism evidence="7 8">
    <name type="scientific">Pseudonocardia kongjuensis</name>
    <dbReference type="NCBI Taxonomy" id="102227"/>
    <lineage>
        <taxon>Bacteria</taxon>
        <taxon>Bacillati</taxon>
        <taxon>Actinomycetota</taxon>
        <taxon>Actinomycetes</taxon>
        <taxon>Pseudonocardiales</taxon>
        <taxon>Pseudonocardiaceae</taxon>
        <taxon>Pseudonocardia</taxon>
    </lineage>
</organism>
<evidence type="ECO:0000313" key="8">
    <source>
        <dbReference type="Proteomes" id="UP001501414"/>
    </source>
</evidence>